<dbReference type="SUPFAM" id="SSF52540">
    <property type="entry name" value="P-loop containing nucleoside triphosphate hydrolases"/>
    <property type="match status" value="1"/>
</dbReference>
<evidence type="ECO:0000256" key="1">
    <source>
        <dbReference type="ARBA" id="ARBA00022741"/>
    </source>
</evidence>
<dbReference type="PROSITE" id="PS00676">
    <property type="entry name" value="SIGMA54_INTERACT_2"/>
    <property type="match status" value="1"/>
</dbReference>
<evidence type="ECO:0000256" key="5">
    <source>
        <dbReference type="ARBA" id="ARBA00023163"/>
    </source>
</evidence>
<keyword evidence="4" id="KW-0238">DNA-binding</keyword>
<dbReference type="InterPro" id="IPR025943">
    <property type="entry name" value="Sigma_54_int_dom_ATP-bd_2"/>
</dbReference>
<evidence type="ECO:0000259" key="7">
    <source>
        <dbReference type="PROSITE" id="PS50045"/>
    </source>
</evidence>
<dbReference type="PROSITE" id="PS50045">
    <property type="entry name" value="SIGMA54_INTERACT_4"/>
    <property type="match status" value="1"/>
</dbReference>
<proteinExistence type="predicted"/>
<feature type="domain" description="Sigma-54 factor interaction" evidence="7">
    <location>
        <begin position="139"/>
        <end position="364"/>
    </location>
</feature>
<dbReference type="Pfam" id="PF00158">
    <property type="entry name" value="Sigma54_activat"/>
    <property type="match status" value="1"/>
</dbReference>
<accession>A0ABZ2KGS3</accession>
<dbReference type="PANTHER" id="PTHR32071">
    <property type="entry name" value="TRANSCRIPTIONAL REGULATORY PROTEIN"/>
    <property type="match status" value="1"/>
</dbReference>
<dbReference type="SMART" id="SM00240">
    <property type="entry name" value="FHA"/>
    <property type="match status" value="1"/>
</dbReference>
<dbReference type="Pfam" id="PF00498">
    <property type="entry name" value="FHA"/>
    <property type="match status" value="1"/>
</dbReference>
<dbReference type="Pfam" id="PF25601">
    <property type="entry name" value="AAA_lid_14"/>
    <property type="match status" value="1"/>
</dbReference>
<dbReference type="InterPro" id="IPR025944">
    <property type="entry name" value="Sigma_54_int_dom_CS"/>
</dbReference>
<dbReference type="RefSeq" id="WP_394847134.1">
    <property type="nucleotide sequence ID" value="NZ_CP089982.1"/>
</dbReference>
<dbReference type="InterPro" id="IPR025662">
    <property type="entry name" value="Sigma_54_int_dom_ATP-bd_1"/>
</dbReference>
<dbReference type="Gene3D" id="1.10.10.60">
    <property type="entry name" value="Homeodomain-like"/>
    <property type="match status" value="1"/>
</dbReference>
<evidence type="ECO:0000256" key="4">
    <source>
        <dbReference type="ARBA" id="ARBA00023125"/>
    </source>
</evidence>
<evidence type="ECO:0000313" key="8">
    <source>
        <dbReference type="EMBL" id="WXA96518.1"/>
    </source>
</evidence>
<dbReference type="Proteomes" id="UP001379533">
    <property type="component" value="Chromosome"/>
</dbReference>
<dbReference type="InterPro" id="IPR003593">
    <property type="entry name" value="AAA+_ATPase"/>
</dbReference>
<dbReference type="InterPro" id="IPR058031">
    <property type="entry name" value="AAA_lid_NorR"/>
</dbReference>
<protein>
    <submittedName>
        <fullName evidence="8">Sigma 54-interacting transcriptional regulator</fullName>
    </submittedName>
</protein>
<dbReference type="InterPro" id="IPR002078">
    <property type="entry name" value="Sigma_54_int"/>
</dbReference>
<dbReference type="Gene3D" id="3.40.50.300">
    <property type="entry name" value="P-loop containing nucleotide triphosphate hydrolases"/>
    <property type="match status" value="1"/>
</dbReference>
<sequence length="458" mass="50181">MGSPVHPSLSEETVLRPKRNAATTSFQLTFVRGPDAGVVLVVDGAAACPLLLGTSEVCSVRLRDPEVSRRHASLDVYDAYLRVRDLGSKNGTFVNDTRVGEALLTGGEEIQIGSTVARVDIEVKSKPIPVSPDTSFGPVLGSSLAMRRLYPLCRRLAESDVPLVIEGETGTGKEVMAEALHAASRRASGPFVVFDCTAVPASLLESALFGHEKGAFTGAASARAGVFEEAHGGTLLIDEIGDLEKSLQSKLLRAIQKQEIRRLGGSRWLKVDVRLIAATRRDLDKEVQAGRFRDDLFFRLAVARIALPPLRDRRDDIEPLARHFWELYGGKESTFPVHLLDRLLSHSWPGNVRELANTVARLVALGELADSYSELFRQPVPIEGEDAEFAMARDFIENVVGQNLPLAEAREQVLREFERRYVVHLLKLHGGDSARAAAASGIGERYLRMIRARVRPAT</sequence>
<dbReference type="Gene3D" id="1.10.8.60">
    <property type="match status" value="1"/>
</dbReference>
<dbReference type="InterPro" id="IPR000253">
    <property type="entry name" value="FHA_dom"/>
</dbReference>
<reference evidence="8 9" key="1">
    <citation type="submission" date="2021-12" db="EMBL/GenBank/DDBJ databases">
        <title>Discovery of the Pendulisporaceae a myxobacterial family with distinct sporulation behavior and unique specialized metabolism.</title>
        <authorList>
            <person name="Garcia R."/>
            <person name="Popoff A."/>
            <person name="Bader C.D."/>
            <person name="Loehr J."/>
            <person name="Walesch S."/>
            <person name="Walt C."/>
            <person name="Boldt J."/>
            <person name="Bunk B."/>
            <person name="Haeckl F.J.F.P.J."/>
            <person name="Gunesch A.P."/>
            <person name="Birkelbach J."/>
            <person name="Nuebel U."/>
            <person name="Pietschmann T."/>
            <person name="Bach T."/>
            <person name="Mueller R."/>
        </authorList>
    </citation>
    <scope>NUCLEOTIDE SEQUENCE [LARGE SCALE GENOMIC DNA]</scope>
    <source>
        <strain evidence="8 9">MSr12523</strain>
    </source>
</reference>
<name>A0ABZ2KGS3_9BACT</name>
<gene>
    <name evidence="8" type="ORF">LZC95_06650</name>
</gene>
<dbReference type="PROSITE" id="PS00675">
    <property type="entry name" value="SIGMA54_INTERACT_1"/>
    <property type="match status" value="1"/>
</dbReference>
<keyword evidence="1" id="KW-0547">Nucleotide-binding</keyword>
<dbReference type="PROSITE" id="PS00688">
    <property type="entry name" value="SIGMA54_INTERACT_3"/>
    <property type="match status" value="1"/>
</dbReference>
<dbReference type="SMART" id="SM00382">
    <property type="entry name" value="AAA"/>
    <property type="match status" value="1"/>
</dbReference>
<evidence type="ECO:0000259" key="6">
    <source>
        <dbReference type="PROSITE" id="PS50006"/>
    </source>
</evidence>
<keyword evidence="2" id="KW-0067">ATP-binding</keyword>
<keyword evidence="5" id="KW-0804">Transcription</keyword>
<keyword evidence="9" id="KW-1185">Reference proteome</keyword>
<dbReference type="EMBL" id="CP089982">
    <property type="protein sequence ID" value="WXA96518.1"/>
    <property type="molecule type" value="Genomic_DNA"/>
</dbReference>
<keyword evidence="3" id="KW-0805">Transcription regulation</keyword>
<dbReference type="SUPFAM" id="SSF49879">
    <property type="entry name" value="SMAD/FHA domain"/>
    <property type="match status" value="1"/>
</dbReference>
<dbReference type="Gene3D" id="2.60.200.20">
    <property type="match status" value="1"/>
</dbReference>
<dbReference type="PROSITE" id="PS50006">
    <property type="entry name" value="FHA_DOMAIN"/>
    <property type="match status" value="1"/>
</dbReference>
<evidence type="ECO:0000256" key="3">
    <source>
        <dbReference type="ARBA" id="ARBA00023015"/>
    </source>
</evidence>
<dbReference type="CDD" id="cd00060">
    <property type="entry name" value="FHA"/>
    <property type="match status" value="1"/>
</dbReference>
<feature type="domain" description="FHA" evidence="6">
    <location>
        <begin position="50"/>
        <end position="99"/>
    </location>
</feature>
<evidence type="ECO:0000313" key="9">
    <source>
        <dbReference type="Proteomes" id="UP001379533"/>
    </source>
</evidence>
<dbReference type="CDD" id="cd00009">
    <property type="entry name" value="AAA"/>
    <property type="match status" value="1"/>
</dbReference>
<dbReference type="InterPro" id="IPR008984">
    <property type="entry name" value="SMAD_FHA_dom_sf"/>
</dbReference>
<evidence type="ECO:0000256" key="2">
    <source>
        <dbReference type="ARBA" id="ARBA00022840"/>
    </source>
</evidence>
<organism evidence="8 9">
    <name type="scientific">Pendulispora brunnea</name>
    <dbReference type="NCBI Taxonomy" id="2905690"/>
    <lineage>
        <taxon>Bacteria</taxon>
        <taxon>Pseudomonadati</taxon>
        <taxon>Myxococcota</taxon>
        <taxon>Myxococcia</taxon>
        <taxon>Myxococcales</taxon>
        <taxon>Sorangiineae</taxon>
        <taxon>Pendulisporaceae</taxon>
        <taxon>Pendulispora</taxon>
    </lineage>
</organism>
<dbReference type="InterPro" id="IPR027417">
    <property type="entry name" value="P-loop_NTPase"/>
</dbReference>